<keyword evidence="8" id="KW-1185">Reference proteome</keyword>
<dbReference type="RefSeq" id="WP_022604795.1">
    <property type="nucleotide sequence ID" value="NZ_ASSJ01000016.1"/>
</dbReference>
<comment type="similarity">
    <text evidence="1 2">Belongs to the peptidase M16 family.</text>
</comment>
<sequence>MNRLASSSRRLWVGLLLLLAIASWSIAARADTSPVPPSASTSASIQPYLDRVSDRITEFTLDNGLQFVVLKDNDAPIVSFVTYADVGAVDEEAGKTGAAHFLEHLAFKGTERIGTTDRTAERTAIARLDALRDQLEAARADGKTDETIAGLQGQFAAAQQDADRAIDQNAYGRIIRIEGGLGLNAATSPDYTVYFCSLPANKLELWMSLESERFLEPVFREFYKEQQVILEERRQRTDDSPIGTLIESFLARAFAVHPYGRPTIGFAEDIRNLRREDIREFFARHYVPSKLTIAIAGDVDPVEVRHLAETYFGRFPARSALADAIPEEPRQQELREFELGLPSQPLYLEGYHRPALTHPDEPVYEILADLLGSGRTSRLYKSLVVEQQVALSVQTDNAFPGNRYPSLMLFYGASAPGRTLDELEAALTAELDLLKTEPVAAEELARVKTQVRASLLRSLDSPAGMARQLAEYQAKTGDWRNLFARVEQLAAVTPEDVQRIARATFVPENRTVGRLLSVDAPDAERPAES</sequence>
<evidence type="ECO:0000313" key="8">
    <source>
        <dbReference type="Proteomes" id="UP000016960"/>
    </source>
</evidence>
<dbReference type="Pfam" id="PF05193">
    <property type="entry name" value="Peptidase_M16_C"/>
    <property type="match status" value="1"/>
</dbReference>
<evidence type="ECO:0000256" key="4">
    <source>
        <dbReference type="SAM" id="SignalP"/>
    </source>
</evidence>
<dbReference type="EMBL" id="ASSJ01000016">
    <property type="protein sequence ID" value="ERN42569.1"/>
    <property type="molecule type" value="Genomic_DNA"/>
</dbReference>
<gene>
    <name evidence="7" type="ORF">KR51_00007270</name>
</gene>
<keyword evidence="3" id="KW-0175">Coiled coil</keyword>
<dbReference type="PANTHER" id="PTHR11851:SF49">
    <property type="entry name" value="MITOCHONDRIAL-PROCESSING PEPTIDASE SUBUNIT ALPHA"/>
    <property type="match status" value="1"/>
</dbReference>
<feature type="coiled-coil region" evidence="3">
    <location>
        <begin position="121"/>
        <end position="168"/>
    </location>
</feature>
<dbReference type="InterPro" id="IPR001431">
    <property type="entry name" value="Pept_M16_Zn_BS"/>
</dbReference>
<dbReference type="Gene3D" id="3.30.830.10">
    <property type="entry name" value="Metalloenzyme, LuxS/M16 peptidase-like"/>
    <property type="match status" value="2"/>
</dbReference>
<protein>
    <submittedName>
        <fullName evidence="7">Putative Zn-dependent peptidase</fullName>
    </submittedName>
</protein>
<proteinExistence type="inferred from homology"/>
<dbReference type="InParanoid" id="U5DPP5"/>
<dbReference type="eggNOG" id="COG0612">
    <property type="taxonomic scope" value="Bacteria"/>
</dbReference>
<dbReference type="InterPro" id="IPR011765">
    <property type="entry name" value="Pept_M16_N"/>
</dbReference>
<evidence type="ECO:0000256" key="1">
    <source>
        <dbReference type="ARBA" id="ARBA00007261"/>
    </source>
</evidence>
<accession>U5DPP5</accession>
<feature type="signal peptide" evidence="4">
    <location>
        <begin position="1"/>
        <end position="30"/>
    </location>
</feature>
<evidence type="ECO:0000259" key="6">
    <source>
        <dbReference type="Pfam" id="PF05193"/>
    </source>
</evidence>
<dbReference type="PANTHER" id="PTHR11851">
    <property type="entry name" value="METALLOPROTEASE"/>
    <property type="match status" value="1"/>
</dbReference>
<name>U5DPP5_9CHRO</name>
<evidence type="ECO:0000256" key="2">
    <source>
        <dbReference type="RuleBase" id="RU004447"/>
    </source>
</evidence>
<dbReference type="Pfam" id="PF00675">
    <property type="entry name" value="Peptidase_M16"/>
    <property type="match status" value="2"/>
</dbReference>
<dbReference type="InterPro" id="IPR050361">
    <property type="entry name" value="MPP/UQCRC_Complex"/>
</dbReference>
<reference evidence="7 8" key="1">
    <citation type="submission" date="2013-05" db="EMBL/GenBank/DDBJ databases">
        <title>Draft genome sequence of Rubidibacter lacunae KORDI 51-2.</title>
        <authorList>
            <person name="Choi D.H."/>
            <person name="Noh J.H."/>
            <person name="Kwon K.-K."/>
            <person name="Lee J.-H."/>
            <person name="Ryu J.-Y."/>
        </authorList>
    </citation>
    <scope>NUCLEOTIDE SEQUENCE [LARGE SCALE GENOMIC DNA]</scope>
    <source>
        <strain evidence="7 8">KORDI 51-2</strain>
    </source>
</reference>
<evidence type="ECO:0000313" key="7">
    <source>
        <dbReference type="EMBL" id="ERN42569.1"/>
    </source>
</evidence>
<dbReference type="AlphaFoldDB" id="U5DPP5"/>
<dbReference type="MEROPS" id="M16.019"/>
<dbReference type="InterPro" id="IPR011249">
    <property type="entry name" value="Metalloenz_LuxS/M16"/>
</dbReference>
<dbReference type="STRING" id="582515.KR51_00007270"/>
<organism evidence="7 8">
    <name type="scientific">Rubidibacter lacunae KORDI 51-2</name>
    <dbReference type="NCBI Taxonomy" id="582515"/>
    <lineage>
        <taxon>Bacteria</taxon>
        <taxon>Bacillati</taxon>
        <taxon>Cyanobacteriota</taxon>
        <taxon>Cyanophyceae</taxon>
        <taxon>Oscillatoriophycideae</taxon>
        <taxon>Chroococcales</taxon>
        <taxon>Aphanothecaceae</taxon>
        <taxon>Rubidibacter</taxon>
    </lineage>
</organism>
<dbReference type="GO" id="GO:0004222">
    <property type="term" value="F:metalloendopeptidase activity"/>
    <property type="evidence" value="ECO:0007669"/>
    <property type="project" value="InterPro"/>
</dbReference>
<feature type="domain" description="Peptidase M16 C-terminal" evidence="6">
    <location>
        <begin position="273"/>
        <end position="450"/>
    </location>
</feature>
<dbReference type="GO" id="GO:0046872">
    <property type="term" value="F:metal ion binding"/>
    <property type="evidence" value="ECO:0007669"/>
    <property type="project" value="InterPro"/>
</dbReference>
<keyword evidence="4" id="KW-0732">Signal</keyword>
<evidence type="ECO:0000256" key="3">
    <source>
        <dbReference type="SAM" id="Coils"/>
    </source>
</evidence>
<feature type="domain" description="Peptidase M16 N-terminal" evidence="5">
    <location>
        <begin position="68"/>
        <end position="113"/>
    </location>
</feature>
<feature type="domain" description="Peptidase M16 N-terminal" evidence="5">
    <location>
        <begin position="180"/>
        <end position="264"/>
    </location>
</feature>
<dbReference type="InterPro" id="IPR007863">
    <property type="entry name" value="Peptidase_M16_C"/>
</dbReference>
<dbReference type="PROSITE" id="PS00143">
    <property type="entry name" value="INSULINASE"/>
    <property type="match status" value="1"/>
</dbReference>
<dbReference type="PATRIC" id="fig|582515.4.peg.805"/>
<dbReference type="GO" id="GO:0006508">
    <property type="term" value="P:proteolysis"/>
    <property type="evidence" value="ECO:0007669"/>
    <property type="project" value="InterPro"/>
</dbReference>
<feature type="chain" id="PRO_5004659413" evidence="4">
    <location>
        <begin position="31"/>
        <end position="529"/>
    </location>
</feature>
<dbReference type="OrthoDB" id="9811314at2"/>
<evidence type="ECO:0000259" key="5">
    <source>
        <dbReference type="Pfam" id="PF00675"/>
    </source>
</evidence>
<dbReference type="Proteomes" id="UP000016960">
    <property type="component" value="Unassembled WGS sequence"/>
</dbReference>
<comment type="caution">
    <text evidence="7">The sequence shown here is derived from an EMBL/GenBank/DDBJ whole genome shotgun (WGS) entry which is preliminary data.</text>
</comment>
<dbReference type="SUPFAM" id="SSF63411">
    <property type="entry name" value="LuxS/MPP-like metallohydrolase"/>
    <property type="match status" value="2"/>
</dbReference>